<keyword evidence="6" id="KW-1185">Reference proteome</keyword>
<dbReference type="PANTHER" id="PTHR30146:SF109">
    <property type="entry name" value="HTH-TYPE TRANSCRIPTIONAL REGULATOR GALS"/>
    <property type="match status" value="1"/>
</dbReference>
<dbReference type="InterPro" id="IPR046335">
    <property type="entry name" value="LacI/GalR-like_sensor"/>
</dbReference>
<dbReference type="Gene3D" id="3.40.50.2300">
    <property type="match status" value="2"/>
</dbReference>
<name>A0A317ZEW8_9BACT</name>
<reference evidence="5 6" key="1">
    <citation type="submission" date="2018-05" db="EMBL/GenBank/DDBJ databases">
        <title>Coraliomargarita sinensis sp. nov., isolated from a marine solar saltern.</title>
        <authorList>
            <person name="Zhou L.Y."/>
        </authorList>
    </citation>
    <scope>NUCLEOTIDE SEQUENCE [LARGE SCALE GENOMIC DNA]</scope>
    <source>
        <strain evidence="5 6">WN38</strain>
    </source>
</reference>
<dbReference type="Pfam" id="PF13377">
    <property type="entry name" value="Peripla_BP_3"/>
    <property type="match status" value="1"/>
</dbReference>
<gene>
    <name evidence="5" type="ORF">DDZ13_11740</name>
</gene>
<dbReference type="SUPFAM" id="SSF53822">
    <property type="entry name" value="Periplasmic binding protein-like I"/>
    <property type="match status" value="1"/>
</dbReference>
<evidence type="ECO:0000256" key="1">
    <source>
        <dbReference type="ARBA" id="ARBA00023015"/>
    </source>
</evidence>
<comment type="caution">
    <text evidence="5">The sequence shown here is derived from an EMBL/GenBank/DDBJ whole genome shotgun (WGS) entry which is preliminary data.</text>
</comment>
<dbReference type="InParanoid" id="A0A317ZEW8"/>
<dbReference type="OrthoDB" id="198709at2"/>
<dbReference type="GO" id="GO:0003700">
    <property type="term" value="F:DNA-binding transcription factor activity"/>
    <property type="evidence" value="ECO:0007669"/>
    <property type="project" value="TreeGrafter"/>
</dbReference>
<dbReference type="EMBL" id="QHJQ01000009">
    <property type="protein sequence ID" value="PXA03362.1"/>
    <property type="molecule type" value="Genomic_DNA"/>
</dbReference>
<dbReference type="AlphaFoldDB" id="A0A317ZEW8"/>
<evidence type="ECO:0000259" key="4">
    <source>
        <dbReference type="Pfam" id="PF13377"/>
    </source>
</evidence>
<keyword evidence="3" id="KW-0804">Transcription</keyword>
<dbReference type="InterPro" id="IPR028082">
    <property type="entry name" value="Peripla_BP_I"/>
</dbReference>
<accession>A0A317ZEW8</accession>
<dbReference type="PANTHER" id="PTHR30146">
    <property type="entry name" value="LACI-RELATED TRANSCRIPTIONAL REPRESSOR"/>
    <property type="match status" value="1"/>
</dbReference>
<protein>
    <recommendedName>
        <fullName evidence="4">Transcriptional regulator LacI/GalR-like sensor domain-containing protein</fullName>
    </recommendedName>
</protein>
<feature type="domain" description="Transcriptional regulator LacI/GalR-like sensor" evidence="4">
    <location>
        <begin position="110"/>
        <end position="268"/>
    </location>
</feature>
<dbReference type="GO" id="GO:0000976">
    <property type="term" value="F:transcription cis-regulatory region binding"/>
    <property type="evidence" value="ECO:0007669"/>
    <property type="project" value="TreeGrafter"/>
</dbReference>
<evidence type="ECO:0000313" key="5">
    <source>
        <dbReference type="EMBL" id="PXA03362.1"/>
    </source>
</evidence>
<evidence type="ECO:0000256" key="2">
    <source>
        <dbReference type="ARBA" id="ARBA00023125"/>
    </source>
</evidence>
<dbReference type="Proteomes" id="UP000247099">
    <property type="component" value="Unassembled WGS sequence"/>
</dbReference>
<evidence type="ECO:0000256" key="3">
    <source>
        <dbReference type="ARBA" id="ARBA00023163"/>
    </source>
</evidence>
<keyword evidence="2" id="KW-0238">DNA-binding</keyword>
<proteinExistence type="predicted"/>
<keyword evidence="1" id="KW-0805">Transcription regulation</keyword>
<dbReference type="RefSeq" id="WP_110131650.1">
    <property type="nucleotide sequence ID" value="NZ_QHJQ01000009.1"/>
</dbReference>
<organism evidence="5 6">
    <name type="scientific">Coraliomargarita sinensis</name>
    <dbReference type="NCBI Taxonomy" id="2174842"/>
    <lineage>
        <taxon>Bacteria</taxon>
        <taxon>Pseudomonadati</taxon>
        <taxon>Verrucomicrobiota</taxon>
        <taxon>Opitutia</taxon>
        <taxon>Puniceicoccales</taxon>
        <taxon>Coraliomargaritaceae</taxon>
        <taxon>Coraliomargarita</taxon>
    </lineage>
</organism>
<sequence>MYRIKILLYEMDERLHSPEAEIQLGLQQSGYRAEFAPKSLKDLNLDPERIASFVKEISCDAWIVIAGPKDVLSWFAEQPFPTLAIFGNLPKGPISGIGPCHLNALKECLEKLIILGHEKISIFSRKERRPPNPGVPERQLLQTLEENGLPITEQTFPEWEESLSGFRASLQSLFATSRPSAVIFQEPELVMAAQQFLYQQGMKIPEHVSVFCTDYDPRFEWSVPAIAHSKWDFREVVSAAVKWAGNVSNGKPETSKNILDAKFIAGETIGPPPMAKWTRETAGKVW</sequence>
<evidence type="ECO:0000313" key="6">
    <source>
        <dbReference type="Proteomes" id="UP000247099"/>
    </source>
</evidence>